<comment type="caution">
    <text evidence="1">The sequence shown here is derived from an EMBL/GenBank/DDBJ whole genome shotgun (WGS) entry which is preliminary data.</text>
</comment>
<dbReference type="AlphaFoldDB" id="A0AAW0ISL3"/>
<proteinExistence type="predicted"/>
<sequence length="220" mass="24454">MEVLGPWSFLTTSPPWCFPVRPYASTVRRFIQPRVHGAERYSPIAALQRSLCSDSSPCRLSWYSPPPPAPSWSGDYALSCLPRRGPPNRAAHRDAAKRSWRAAALTKRNNFVFGSDASETSPCREPPLDSRKWTDEWSGRLWALSAVLEVARRWQPGPLDRVGASLSEEGGEKVLWGLLPHQANAFHSYLWSAASFADIYASQNQASPRSSSVISSNQTL</sequence>
<accession>A0AAW0ISL3</accession>
<name>A0AAW0ISL3_MYOGA</name>
<dbReference type="EMBL" id="JBBHLL010000096">
    <property type="protein sequence ID" value="KAK7817222.1"/>
    <property type="molecule type" value="Genomic_DNA"/>
</dbReference>
<protein>
    <submittedName>
        <fullName evidence="1">Uncharacterized protein</fullName>
    </submittedName>
</protein>
<evidence type="ECO:0000313" key="2">
    <source>
        <dbReference type="Proteomes" id="UP001488838"/>
    </source>
</evidence>
<reference evidence="1 2" key="1">
    <citation type="journal article" date="2023" name="bioRxiv">
        <title>Conserved and derived expression patterns and positive selection on dental genes reveal complex evolutionary context of ever-growing rodent molars.</title>
        <authorList>
            <person name="Calamari Z.T."/>
            <person name="Song A."/>
            <person name="Cohen E."/>
            <person name="Akter M."/>
            <person name="Roy R.D."/>
            <person name="Hallikas O."/>
            <person name="Christensen M.M."/>
            <person name="Li P."/>
            <person name="Marangoni P."/>
            <person name="Jernvall J."/>
            <person name="Klein O.D."/>
        </authorList>
    </citation>
    <scope>NUCLEOTIDE SEQUENCE [LARGE SCALE GENOMIC DNA]</scope>
    <source>
        <strain evidence="1">V071</strain>
    </source>
</reference>
<gene>
    <name evidence="1" type="ORF">U0070_004359</name>
</gene>
<organism evidence="1 2">
    <name type="scientific">Myodes glareolus</name>
    <name type="common">Bank vole</name>
    <name type="synonym">Clethrionomys glareolus</name>
    <dbReference type="NCBI Taxonomy" id="447135"/>
    <lineage>
        <taxon>Eukaryota</taxon>
        <taxon>Metazoa</taxon>
        <taxon>Chordata</taxon>
        <taxon>Craniata</taxon>
        <taxon>Vertebrata</taxon>
        <taxon>Euteleostomi</taxon>
        <taxon>Mammalia</taxon>
        <taxon>Eutheria</taxon>
        <taxon>Euarchontoglires</taxon>
        <taxon>Glires</taxon>
        <taxon>Rodentia</taxon>
        <taxon>Myomorpha</taxon>
        <taxon>Muroidea</taxon>
        <taxon>Cricetidae</taxon>
        <taxon>Arvicolinae</taxon>
        <taxon>Myodes</taxon>
    </lineage>
</organism>
<keyword evidence="2" id="KW-1185">Reference proteome</keyword>
<dbReference type="Proteomes" id="UP001488838">
    <property type="component" value="Unassembled WGS sequence"/>
</dbReference>
<evidence type="ECO:0000313" key="1">
    <source>
        <dbReference type="EMBL" id="KAK7817222.1"/>
    </source>
</evidence>